<proteinExistence type="predicted"/>
<protein>
    <submittedName>
        <fullName evidence="1">Uncharacterized protein</fullName>
    </submittedName>
</protein>
<dbReference type="EMBL" id="JAMD01000001">
    <property type="protein sequence ID" value="KEJ98279.1"/>
    <property type="molecule type" value="Genomic_DNA"/>
</dbReference>
<gene>
    <name evidence="1" type="ORF">SUH3_04605</name>
</gene>
<name>A0A073J8I6_9RHOB</name>
<evidence type="ECO:0000313" key="1">
    <source>
        <dbReference type="EMBL" id="KEJ98279.1"/>
    </source>
</evidence>
<accession>A0A073J8I6</accession>
<keyword evidence="2" id="KW-1185">Reference proteome</keyword>
<evidence type="ECO:0000313" key="2">
    <source>
        <dbReference type="Proteomes" id="UP000027746"/>
    </source>
</evidence>
<reference evidence="1 2" key="1">
    <citation type="submission" date="2014-01" db="EMBL/GenBank/DDBJ databases">
        <title>Sulfitobacter sp. H3 (MCCC 1A00686) Genome Sequencing.</title>
        <authorList>
            <person name="Lai Q."/>
            <person name="Hong Z."/>
        </authorList>
    </citation>
    <scope>NUCLEOTIDE SEQUENCE [LARGE SCALE GENOMIC DNA]</scope>
    <source>
        <strain evidence="1 2">H3</strain>
    </source>
</reference>
<organism evidence="1 2">
    <name type="scientific">Pseudosulfitobacter pseudonitzschiae</name>
    <dbReference type="NCBI Taxonomy" id="1402135"/>
    <lineage>
        <taxon>Bacteria</taxon>
        <taxon>Pseudomonadati</taxon>
        <taxon>Pseudomonadota</taxon>
        <taxon>Alphaproteobacteria</taxon>
        <taxon>Rhodobacterales</taxon>
        <taxon>Roseobacteraceae</taxon>
        <taxon>Pseudosulfitobacter</taxon>
    </lineage>
</organism>
<comment type="caution">
    <text evidence="1">The sequence shown here is derived from an EMBL/GenBank/DDBJ whole genome shotgun (WGS) entry which is preliminary data.</text>
</comment>
<dbReference type="Proteomes" id="UP000027746">
    <property type="component" value="Unassembled WGS sequence"/>
</dbReference>
<dbReference type="AlphaFoldDB" id="A0A073J8I6"/>
<sequence length="237" mass="26726">MFFAGKVETNFGDASADRSGGKLAFEAYLYWNSKIIPKESIGALIRVNGASGTLFDPDFLGYQIAEQTRKKQVTCEIFVLEGLDGALNIDRESYNTSHAHYLYIQKWLHNAFRQFATQHKKIGREVREIEVEEISSGVNSKLADITGEVWERMRGDDIALPTIEKRSIYQGESLPVKVGGNEISWDQPRISKSKIGRSDRIEAISIVLDAYGILELLDDERRADLLFDIATIFEDDA</sequence>